<dbReference type="Gramene" id="Jr06_09770_p1">
    <property type="protein sequence ID" value="cds.Jr06_09770_p1"/>
    <property type="gene ID" value="Jr06_09770"/>
</dbReference>
<dbReference type="AlphaFoldDB" id="A0A2I4F0Z6"/>
<dbReference type="OrthoDB" id="2015495at2759"/>
<keyword evidence="4" id="KW-1133">Transmembrane helix</keyword>
<dbReference type="Proteomes" id="UP000235220">
    <property type="component" value="Chromosome 6"/>
</dbReference>
<organism evidence="7 8">
    <name type="scientific">Juglans regia</name>
    <name type="common">English walnut</name>
    <dbReference type="NCBI Taxonomy" id="51240"/>
    <lineage>
        <taxon>Eukaryota</taxon>
        <taxon>Viridiplantae</taxon>
        <taxon>Streptophyta</taxon>
        <taxon>Embryophyta</taxon>
        <taxon>Tracheophyta</taxon>
        <taxon>Spermatophyta</taxon>
        <taxon>Magnoliopsida</taxon>
        <taxon>eudicotyledons</taxon>
        <taxon>Gunneridae</taxon>
        <taxon>Pentapetalae</taxon>
        <taxon>rosids</taxon>
        <taxon>fabids</taxon>
        <taxon>Fagales</taxon>
        <taxon>Juglandaceae</taxon>
        <taxon>Juglans</taxon>
    </lineage>
</organism>
<dbReference type="GO" id="GO:0012505">
    <property type="term" value="C:endomembrane system"/>
    <property type="evidence" value="ECO:0007669"/>
    <property type="project" value="UniProtKB-SubCell"/>
</dbReference>
<evidence type="ECO:0000256" key="3">
    <source>
        <dbReference type="ARBA" id="ARBA00022729"/>
    </source>
</evidence>
<name>A0A2I4F0Z6_JUGRE</name>
<evidence type="ECO:0000256" key="1">
    <source>
        <dbReference type="ARBA" id="ARBA00004127"/>
    </source>
</evidence>
<keyword evidence="2" id="KW-0812">Transmembrane</keyword>
<evidence type="ECO:0000256" key="5">
    <source>
        <dbReference type="ARBA" id="ARBA00023136"/>
    </source>
</evidence>
<protein>
    <submittedName>
        <fullName evidence="8">Uncharacterized protein LOC108994527</fullName>
    </submittedName>
</protein>
<comment type="subcellular location">
    <subcellularLocation>
        <location evidence="1">Endomembrane system</location>
        <topology evidence="1">Multi-pass membrane protein</topology>
    </subcellularLocation>
</comment>
<keyword evidence="3" id="KW-0732">Signal</keyword>
<gene>
    <name evidence="8" type="primary">LOC108994527</name>
</gene>
<keyword evidence="7" id="KW-1185">Reference proteome</keyword>
<dbReference type="KEGG" id="jre:108994527"/>
<evidence type="ECO:0000256" key="6">
    <source>
        <dbReference type="ARBA" id="ARBA00029467"/>
    </source>
</evidence>
<evidence type="ECO:0000313" key="8">
    <source>
        <dbReference type="RefSeq" id="XP_018825321.1"/>
    </source>
</evidence>
<keyword evidence="5" id="KW-0472">Membrane</keyword>
<dbReference type="Pfam" id="PF06749">
    <property type="entry name" value="DUF1218"/>
    <property type="match status" value="1"/>
</dbReference>
<proteinExistence type="inferred from homology"/>
<dbReference type="PANTHER" id="PTHR31769">
    <property type="entry name" value="OS07G0462200 PROTEIN-RELATED"/>
    <property type="match status" value="1"/>
</dbReference>
<evidence type="ECO:0000256" key="2">
    <source>
        <dbReference type="ARBA" id="ARBA00022692"/>
    </source>
</evidence>
<dbReference type="RefSeq" id="XP_018825321.1">
    <property type="nucleotide sequence ID" value="XM_018969776.2"/>
</dbReference>
<comment type="similarity">
    <text evidence="6">Belongs to the DESIGUAL family.</text>
</comment>
<dbReference type="InterPro" id="IPR052222">
    <property type="entry name" value="DESIGUAL"/>
</dbReference>
<sequence>MVQGKKGSPLVYILLVVLSVVAFGFAFAAKGRTCTGRLVEDPQTDATYCLYDPDVATFYGATAFLFLLCSQFLLMSVTKCMCIGRPLPSTGCKRAWPCIYLVSSWVTFLVAEACLIAGAMRNAYHTKYWSMISVQDLSCLTLRQGAFFAGAVFVVATLINNVYYYLYFTKAATAQVANKNNGAYPTVEVTVDA</sequence>
<evidence type="ECO:0000313" key="7">
    <source>
        <dbReference type="Proteomes" id="UP000235220"/>
    </source>
</evidence>
<accession>A0A2I4F0Z6</accession>
<reference evidence="8" key="1">
    <citation type="submission" date="2025-08" db="UniProtKB">
        <authorList>
            <consortium name="RefSeq"/>
        </authorList>
    </citation>
    <scope>IDENTIFICATION</scope>
    <source>
        <tissue evidence="8">Leaves</tissue>
    </source>
</reference>
<dbReference type="STRING" id="51240.A0A2I4F0Z6"/>
<dbReference type="InterPro" id="IPR009606">
    <property type="entry name" value="DEAL/Modifying_wall_lignin1/2"/>
</dbReference>
<dbReference type="GeneID" id="108994527"/>
<evidence type="ECO:0000256" key="4">
    <source>
        <dbReference type="ARBA" id="ARBA00022989"/>
    </source>
</evidence>